<gene>
    <name evidence="2" type="ORF">EDC35_101509</name>
</gene>
<dbReference type="EMBL" id="SMAO01000001">
    <property type="protein sequence ID" value="TCT24188.1"/>
    <property type="molecule type" value="Genomic_DNA"/>
</dbReference>
<feature type="transmembrane region" description="Helical" evidence="1">
    <location>
        <begin position="15"/>
        <end position="34"/>
    </location>
</feature>
<evidence type="ECO:0000313" key="3">
    <source>
        <dbReference type="Proteomes" id="UP000295717"/>
    </source>
</evidence>
<evidence type="ECO:0000256" key="1">
    <source>
        <dbReference type="SAM" id="Phobius"/>
    </source>
</evidence>
<keyword evidence="3" id="KW-1185">Reference proteome</keyword>
<comment type="caution">
    <text evidence="2">The sequence shown here is derived from an EMBL/GenBank/DDBJ whole genome shotgun (WGS) entry which is preliminary data.</text>
</comment>
<dbReference type="PANTHER" id="PTHR31168:SF1">
    <property type="entry name" value="DUF599 FAMILY PROTEIN"/>
    <property type="match status" value="1"/>
</dbReference>
<dbReference type="Pfam" id="PF04654">
    <property type="entry name" value="DUF599"/>
    <property type="match status" value="1"/>
</dbReference>
<name>A0A4R3N4T5_9GAMM</name>
<feature type="transmembrane region" description="Helical" evidence="1">
    <location>
        <begin position="194"/>
        <end position="215"/>
    </location>
</feature>
<proteinExistence type="predicted"/>
<dbReference type="InterPro" id="IPR006747">
    <property type="entry name" value="DUF599"/>
</dbReference>
<dbReference type="RefSeq" id="WP_132975389.1">
    <property type="nucleotide sequence ID" value="NZ_SMAO01000001.1"/>
</dbReference>
<protein>
    <submittedName>
        <fullName evidence="2">Putative membrane protein</fullName>
    </submittedName>
</protein>
<sequence length="229" mass="25196">MSPDALPATLASPSLFWIADGLGVALLIGYHLYLRRVFRRQPERTYRGRSNRLRRAWVETMRASGNGILAIQTLRNWVMSATLFASTAMLIGLGVIGKAFDGVDLAGLSQALSLVPSGAALVRIKLLLLAAIFFGAFLHFALALRYYNHTGFLINLPAGHFDGLEVASIADTLNHAGGHYHHGTRLFLLAVPGVLWLIGPDWFLGGVFVALFLLYRFDFRIDQEHDHAA</sequence>
<evidence type="ECO:0000313" key="2">
    <source>
        <dbReference type="EMBL" id="TCT24188.1"/>
    </source>
</evidence>
<dbReference type="AlphaFoldDB" id="A0A4R3N4T5"/>
<dbReference type="PANTHER" id="PTHR31168">
    <property type="entry name" value="OS02G0292800 PROTEIN"/>
    <property type="match status" value="1"/>
</dbReference>
<reference evidence="2 3" key="1">
    <citation type="submission" date="2019-03" db="EMBL/GenBank/DDBJ databases">
        <title>Genomic Encyclopedia of Type Strains, Phase IV (KMG-IV): sequencing the most valuable type-strain genomes for metagenomic binning, comparative biology and taxonomic classification.</title>
        <authorList>
            <person name="Goeker M."/>
        </authorList>
    </citation>
    <scope>NUCLEOTIDE SEQUENCE [LARGE SCALE GENOMIC DNA]</scope>
    <source>
        <strain evidence="2 3">DSM 13587</strain>
    </source>
</reference>
<feature type="transmembrane region" description="Helical" evidence="1">
    <location>
        <begin position="126"/>
        <end position="147"/>
    </location>
</feature>
<dbReference type="OrthoDB" id="5768130at2"/>
<keyword evidence="1" id="KW-1133">Transmembrane helix</keyword>
<keyword evidence="1" id="KW-0472">Membrane</keyword>
<organism evidence="2 3">
    <name type="scientific">Thiobaca trueperi</name>
    <dbReference type="NCBI Taxonomy" id="127458"/>
    <lineage>
        <taxon>Bacteria</taxon>
        <taxon>Pseudomonadati</taxon>
        <taxon>Pseudomonadota</taxon>
        <taxon>Gammaproteobacteria</taxon>
        <taxon>Chromatiales</taxon>
        <taxon>Chromatiaceae</taxon>
        <taxon>Thiobaca</taxon>
    </lineage>
</organism>
<dbReference type="Proteomes" id="UP000295717">
    <property type="component" value="Unassembled WGS sequence"/>
</dbReference>
<accession>A0A4R3N4T5</accession>
<keyword evidence="1" id="KW-0812">Transmembrane</keyword>